<dbReference type="GO" id="GO:0051213">
    <property type="term" value="F:dioxygenase activity"/>
    <property type="evidence" value="ECO:0007669"/>
    <property type="project" value="UniProtKB-KW"/>
</dbReference>
<dbReference type="Proteomes" id="UP000024332">
    <property type="component" value="Unassembled WGS sequence"/>
</dbReference>
<keyword evidence="3" id="KW-0223">Dioxygenase</keyword>
<dbReference type="InterPro" id="IPR011981">
    <property type="entry name" value="DHPA_dOase_Mn/Fe"/>
</dbReference>
<evidence type="ECO:0000313" key="4">
    <source>
        <dbReference type="Proteomes" id="UP000024332"/>
    </source>
</evidence>
<dbReference type="PANTHER" id="PTHR43048">
    <property type="entry name" value="METHYLMALONYL-COA EPIMERASE"/>
    <property type="match status" value="1"/>
</dbReference>
<keyword evidence="3" id="KW-0560">Oxidoreductase</keyword>
<dbReference type="STRING" id="1160895.CM19_08130"/>
<accession>A0A031LP26</accession>
<comment type="caution">
    <text evidence="3">The sequence shown here is derived from an EMBL/GenBank/DDBJ whole genome shotgun (WGS) entry which is preliminary data.</text>
</comment>
<proteinExistence type="predicted"/>
<feature type="domain" description="VOC" evidence="2">
    <location>
        <begin position="5"/>
        <end position="113"/>
    </location>
</feature>
<dbReference type="GO" id="GO:0046872">
    <property type="term" value="F:metal ion binding"/>
    <property type="evidence" value="ECO:0007669"/>
    <property type="project" value="UniProtKB-KW"/>
</dbReference>
<evidence type="ECO:0000259" key="2">
    <source>
        <dbReference type="PROSITE" id="PS51819"/>
    </source>
</evidence>
<dbReference type="InterPro" id="IPR004360">
    <property type="entry name" value="Glyas_Fos-R_dOase_dom"/>
</dbReference>
<dbReference type="Gene3D" id="3.10.180.10">
    <property type="entry name" value="2,3-Dihydroxybiphenyl 1,2-Dioxygenase, domain 1"/>
    <property type="match status" value="2"/>
</dbReference>
<feature type="domain" description="VOC" evidence="2">
    <location>
        <begin position="134"/>
        <end position="255"/>
    </location>
</feature>
<evidence type="ECO:0000313" key="3">
    <source>
        <dbReference type="EMBL" id="EZQ04924.1"/>
    </source>
</evidence>
<dbReference type="EMBL" id="JFZT01000044">
    <property type="protein sequence ID" value="EZQ04924.1"/>
    <property type="molecule type" value="Genomic_DNA"/>
</dbReference>
<keyword evidence="1" id="KW-0479">Metal-binding</keyword>
<keyword evidence="4" id="KW-1185">Reference proteome</keyword>
<dbReference type="InterPro" id="IPR051785">
    <property type="entry name" value="MMCE/EMCE_epimerase"/>
</dbReference>
<dbReference type="SUPFAM" id="SSF54593">
    <property type="entry name" value="Glyoxalase/Bleomycin resistance protein/Dihydroxybiphenyl dioxygenase"/>
    <property type="match status" value="1"/>
</dbReference>
<dbReference type="AlphaFoldDB" id="A0A031LP26"/>
<dbReference type="PANTHER" id="PTHR43048:SF3">
    <property type="entry name" value="METHYLMALONYL-COA EPIMERASE, MITOCHONDRIAL"/>
    <property type="match status" value="1"/>
</dbReference>
<organism evidence="3 4">
    <name type="scientific">Candidatus Acidianus copahuensis</name>
    <dbReference type="NCBI Taxonomy" id="1160895"/>
    <lineage>
        <taxon>Archaea</taxon>
        <taxon>Thermoproteota</taxon>
        <taxon>Thermoprotei</taxon>
        <taxon>Sulfolobales</taxon>
        <taxon>Sulfolobaceae</taxon>
        <taxon>Acidianus</taxon>
    </lineage>
</organism>
<sequence>MNVLRLSHVCIRSTDLEKARYFYEDLLGFQETEKKGDMIYLRGIEEGQHHSLGIKLADSPGLSYIAYRVSDLDKAREELEDLKIQTRKFKEDGVDDAFLFIDPQGFPTLFYNDMEYVGDLRLDFHIHKGVSPVRLAHVNLMVKDLQEEVNFYKRMGFYETEEFLDKEGNPNIVWMTRLGQSHDIAMARSSSKVPGFHHSTYYVHDVKDIIRAADILASAKLWDSIERGPGRHGVTQGLYIYLRDMDKNRVEFFTSDYTVLDPDKWKVKVWTYDQSRYRSDFWGRPIPESWLKEWVPVEDLTGKLRGWNS</sequence>
<evidence type="ECO:0000256" key="1">
    <source>
        <dbReference type="ARBA" id="ARBA00022723"/>
    </source>
</evidence>
<dbReference type="InterPro" id="IPR029068">
    <property type="entry name" value="Glyas_Bleomycin-R_OHBP_Dase"/>
</dbReference>
<gene>
    <name evidence="3" type="ORF">CM19_08130</name>
</gene>
<dbReference type="GO" id="GO:0004493">
    <property type="term" value="F:methylmalonyl-CoA epimerase activity"/>
    <property type="evidence" value="ECO:0007669"/>
    <property type="project" value="TreeGrafter"/>
</dbReference>
<dbReference type="PROSITE" id="PS51819">
    <property type="entry name" value="VOC"/>
    <property type="match status" value="2"/>
</dbReference>
<protein>
    <submittedName>
        <fullName evidence="3">3,4-dihydroxyphenylacetate 2,3-dioxygenase</fullName>
    </submittedName>
</protein>
<reference evidence="3 4" key="1">
    <citation type="submission" date="2014-03" db="EMBL/GenBank/DDBJ databases">
        <title>Draft genome sequence of the novel thermoacidophilic archaea Acidianus copahuensis ALE1 strain, isolated from Copahue volcanic area in Neuquen Argentina.</title>
        <authorList>
            <person name="Urbieta M.S."/>
            <person name="Rascovan N."/>
            <person name="Castro C."/>
            <person name="Revale S."/>
            <person name="Giaveno M.A."/>
            <person name="Vazquez M.P."/>
            <person name="Donati E.R."/>
        </authorList>
    </citation>
    <scope>NUCLEOTIDE SEQUENCE [LARGE SCALE GENOMIC DNA]</scope>
    <source>
        <strain evidence="3 4">ALE1</strain>
    </source>
</reference>
<dbReference type="GO" id="GO:0046491">
    <property type="term" value="P:L-methylmalonyl-CoA metabolic process"/>
    <property type="evidence" value="ECO:0007669"/>
    <property type="project" value="TreeGrafter"/>
</dbReference>
<dbReference type="InterPro" id="IPR037523">
    <property type="entry name" value="VOC_core"/>
</dbReference>
<name>A0A031LP26_9CREN</name>
<dbReference type="Pfam" id="PF00903">
    <property type="entry name" value="Glyoxalase"/>
    <property type="match status" value="2"/>
</dbReference>
<dbReference type="NCBIfam" id="TIGR02295">
    <property type="entry name" value="HpaD"/>
    <property type="match status" value="1"/>
</dbReference>